<feature type="signal peptide" evidence="2">
    <location>
        <begin position="1"/>
        <end position="20"/>
    </location>
</feature>
<feature type="chain" id="PRO_5032806422" evidence="2">
    <location>
        <begin position="21"/>
        <end position="334"/>
    </location>
</feature>
<organism evidence="3 4">
    <name type="scientific">Polarella glacialis</name>
    <name type="common">Dinoflagellate</name>
    <dbReference type="NCBI Taxonomy" id="89957"/>
    <lineage>
        <taxon>Eukaryota</taxon>
        <taxon>Sar</taxon>
        <taxon>Alveolata</taxon>
        <taxon>Dinophyceae</taxon>
        <taxon>Suessiales</taxon>
        <taxon>Suessiaceae</taxon>
        <taxon>Polarella</taxon>
    </lineage>
</organism>
<protein>
    <submittedName>
        <fullName evidence="3">Uncharacterized protein</fullName>
    </submittedName>
</protein>
<gene>
    <name evidence="3" type="ORF">PGLA1383_LOCUS23234</name>
</gene>
<evidence type="ECO:0000256" key="2">
    <source>
        <dbReference type="SAM" id="SignalP"/>
    </source>
</evidence>
<proteinExistence type="predicted"/>
<dbReference type="AlphaFoldDB" id="A0A813F4P2"/>
<evidence type="ECO:0000256" key="1">
    <source>
        <dbReference type="SAM" id="MobiDB-lite"/>
    </source>
</evidence>
<sequence length="334" mass="36704">MRRRALALALLAAGHGTAVAAVVDDLAIFQCMDPLFRSHWYSGRTDTAQLEARPVTHERLLHCRMWNGRASCCNGALEVTQQAAFDAYRVHFEGQIAMMRNYLASLEMLRETEVYSHTEVQEKGLFDRAVDSFKPALDLADGCVTAIMTFVAGMICFSCEPQWSYYVWRSGTGDVLAVQVDRKACLFVDRSCGGFGRAVQNMYMRTSESKLAKMPSLPLPASSMLDDREQMCEWLRSHVAMQPLRPSFPSQAAVRSSRALAQGDTKNDLVSGQEESQDDDGKDAYPIPEAVVRATAMPPTVAPPAAPSRATEPSLVLDPVKDGLASGFELQQAA</sequence>
<reference evidence="3" key="1">
    <citation type="submission" date="2021-02" db="EMBL/GenBank/DDBJ databases">
        <authorList>
            <person name="Dougan E. K."/>
            <person name="Rhodes N."/>
            <person name="Thang M."/>
            <person name="Chan C."/>
        </authorList>
    </citation>
    <scope>NUCLEOTIDE SEQUENCE</scope>
</reference>
<name>A0A813F4P2_POLGL</name>
<keyword evidence="4" id="KW-1185">Reference proteome</keyword>
<dbReference type="OMA" id="GAKDINC"/>
<evidence type="ECO:0000313" key="4">
    <source>
        <dbReference type="Proteomes" id="UP000654075"/>
    </source>
</evidence>
<keyword evidence="2" id="KW-0732">Signal</keyword>
<feature type="compositionally biased region" description="Low complexity" evidence="1">
    <location>
        <begin position="290"/>
        <end position="299"/>
    </location>
</feature>
<dbReference type="Proteomes" id="UP000654075">
    <property type="component" value="Unassembled WGS sequence"/>
</dbReference>
<accession>A0A813F4P2</accession>
<dbReference type="EMBL" id="CAJNNV010017365">
    <property type="protein sequence ID" value="CAE8605101.1"/>
    <property type="molecule type" value="Genomic_DNA"/>
</dbReference>
<feature type="region of interest" description="Disordered" evidence="1">
    <location>
        <begin position="252"/>
        <end position="318"/>
    </location>
</feature>
<dbReference type="OrthoDB" id="408683at2759"/>
<evidence type="ECO:0000313" key="3">
    <source>
        <dbReference type="EMBL" id="CAE8605101.1"/>
    </source>
</evidence>
<comment type="caution">
    <text evidence="3">The sequence shown here is derived from an EMBL/GenBank/DDBJ whole genome shotgun (WGS) entry which is preliminary data.</text>
</comment>